<feature type="region of interest" description="Disordered" evidence="1">
    <location>
        <begin position="213"/>
        <end position="246"/>
    </location>
</feature>
<feature type="compositionally biased region" description="Low complexity" evidence="1">
    <location>
        <begin position="338"/>
        <end position="347"/>
    </location>
</feature>
<feature type="compositionally biased region" description="Pro residues" evidence="1">
    <location>
        <begin position="127"/>
        <end position="153"/>
    </location>
</feature>
<reference evidence="2" key="1">
    <citation type="journal article" date="2018" name="MSphere">
        <title>Ultrasensitive Capture of Human Herpes Simplex Virus Genomes Directly from Clinical Samples Reveals Extraordinarily Limited Evolution in Cell Culture.</title>
        <authorList>
            <person name="Greninger A.L."/>
            <person name="Roychoudhury P."/>
            <person name="Xie H."/>
            <person name="Casto A."/>
            <person name="Cent A."/>
            <person name="Pepper G."/>
            <person name="Koelle D.M."/>
            <person name="Huang M.L."/>
            <person name="Wald A."/>
            <person name="Johnston C."/>
            <person name="Jerome K.R."/>
        </authorList>
    </citation>
    <scope>NUCLEOTIDE SEQUENCE</scope>
    <source>
        <strain evidence="2">1998-7487</strain>
    </source>
</reference>
<feature type="compositionally biased region" description="Low complexity" evidence="1">
    <location>
        <begin position="154"/>
        <end position="169"/>
    </location>
</feature>
<sequence length="383" mass="40129">MVVPGTQRVTGLRGLSVTVPPVLRCATPKDALGAISGSSPGERSRGRSGSCTAVLAASRSSRPLLLISSRTSAYVLGPTRMLSRKVSAISRAHDMLFPTSRKRSTQRSPPVASTRTFLLREGTNAGEPPPPPPRPPLLRPRVPPPPPPRPPSSAPASPLLRPRVPPSSAHPRCLPVQKGGPVGFCRRRPPGCVPCVSWVGWVGLSACPFPMRSRSRAGASRCRRRPLRRPSASPAPGPRAPQPLPSFVAGAVCGRRSRRAFMCAGETRPPPPGPAPGAGAESGTAPVLALRPNNIYILGRSANASRSHFFYPAAPPPWGGPARRPMGGRQGGRPLGRPPSRWSQRPAGGTGGPGTANGRAGLVSHYRRTGKSGPGPRPLPVPR</sequence>
<feature type="region of interest" description="Disordered" evidence="1">
    <location>
        <begin position="316"/>
        <end position="383"/>
    </location>
</feature>
<organismHost>
    <name type="scientific">Homo sapiens</name>
    <name type="common">Human</name>
    <dbReference type="NCBI Taxonomy" id="9606"/>
</organismHost>
<feature type="region of interest" description="Disordered" evidence="1">
    <location>
        <begin position="31"/>
        <end position="50"/>
    </location>
</feature>
<accession>A0A2Z4H5G2</accession>
<protein>
    <submittedName>
        <fullName evidence="2">Uncharacterized protein</fullName>
    </submittedName>
</protein>
<evidence type="ECO:0000256" key="1">
    <source>
        <dbReference type="SAM" id="MobiDB-lite"/>
    </source>
</evidence>
<evidence type="ECO:0000313" key="2">
    <source>
        <dbReference type="EMBL" id="AWW10005.1"/>
    </source>
</evidence>
<dbReference type="EMBL" id="MG999861">
    <property type="protein sequence ID" value="AWW10005.1"/>
    <property type="molecule type" value="Genomic_DNA"/>
</dbReference>
<feature type="region of interest" description="Disordered" evidence="1">
    <location>
        <begin position="120"/>
        <end position="178"/>
    </location>
</feature>
<proteinExistence type="predicted"/>
<organism evidence="2">
    <name type="scientific">Human herpesvirus 1</name>
    <name type="common">HHV-1</name>
    <name type="synonym">Human herpes simplex virus 1</name>
    <dbReference type="NCBI Taxonomy" id="10298"/>
    <lineage>
        <taxon>Viruses</taxon>
        <taxon>Duplodnaviria</taxon>
        <taxon>Heunggongvirae</taxon>
        <taxon>Peploviricota</taxon>
        <taxon>Herviviricetes</taxon>
        <taxon>Herpesvirales</taxon>
        <taxon>Orthoherpesviridae</taxon>
        <taxon>Alphaherpesvirinae</taxon>
        <taxon>Simplexvirus</taxon>
        <taxon>Simplexvirus humanalpha1</taxon>
    </lineage>
</organism>
<feature type="compositionally biased region" description="Pro residues" evidence="1">
    <location>
        <begin position="233"/>
        <end position="244"/>
    </location>
</feature>
<name>A0A2Z4H5G2_HHV1</name>